<dbReference type="GO" id="GO:0006310">
    <property type="term" value="P:DNA recombination"/>
    <property type="evidence" value="ECO:0007669"/>
    <property type="project" value="UniProtKB-KW"/>
</dbReference>
<keyword evidence="1" id="KW-0233">DNA recombination</keyword>
<sequence length="839" mass="99313">MSQISKNNKSRAKFREILNFEIENTAIKNESFRKLLKNYLEEYYPIFESLGAGWERHQNVRASKIFIKLIDEFIRNQKEVNWNNFCNMMQRLNELVQERINIRNVAKKIREMIIKFYMYVYENVPLVRSDIEKFKHLLIKNEVNYVIPYLEVRDAPYYYTNFPKDSTPENIFQLFIDDMEGKAPRLVNIFFNTNNPFLYKLFEHFTLYCIQNICYENSFVSKKESINLLKTRAFYYLFEESLKRTSLIKEQKCEEWAILKNFNSLDIFNPLTFMEQYQFFKKFDREVNYVSFSSAASLIRFYLYIDDLSIQQTGKSILNVGTFSRDILFKSRMLKYIELGYEILVLSPFEPIPDSNKWCVLPKNKDKFISLSSKNNFFIDFTEVTNKKFQNDLKKYVWNYKDSQARLITAIPRIINFLNLLDKFLKEIKETIPLHRNEINNLDDFLLKYRALLKNKKTKKGESIKEGTYMQIISQIKQYLRFYQEKYAIPELTFQYLKTKSVKQEGGNPFDAEDFIEIKKAFLKMKEDAKDKNELIEAELANIIFSLSCQTKLRQGEICNLKRDCILSISQALGVGEISYISKTSNGERITTYILLEDIQLIQKAIELTNEYNYEANSDYKDYIFLTTLSTKKTPNQRIGWMHFKYRFTFNKIVRSLYKSGKIKKYYEPNDARDTFIDSAWKQVETGNITPLVAANIAGNTERVAAQSYRKQLDKDYLEITYMITIGGIDVDGTIFETEKEINQLQQVASGAGACNSDDCIKQKEVLVRPVDTDFLCMTCRKFVTCTERAAIFEKRLEMYHEKLEEAENPNEKKYYSALVELYATYLTKILQFSKENYQ</sequence>
<dbReference type="SUPFAM" id="SSF56349">
    <property type="entry name" value="DNA breaking-rejoining enzymes"/>
    <property type="match status" value="1"/>
</dbReference>
<dbReference type="OrthoDB" id="2088263at2"/>
<proteinExistence type="predicted"/>
<dbReference type="RefSeq" id="WP_124761755.1">
    <property type="nucleotide sequence ID" value="NZ_JAFBDY010000001.1"/>
</dbReference>
<dbReference type="EMBL" id="RRCT01000001">
    <property type="protein sequence ID" value="RQW76177.1"/>
    <property type="molecule type" value="Genomic_DNA"/>
</dbReference>
<evidence type="ECO:0000313" key="3">
    <source>
        <dbReference type="Proteomes" id="UP000274033"/>
    </source>
</evidence>
<reference evidence="2 3" key="1">
    <citation type="journal article" date="2013" name="J. Microbiol.">
        <title>Lysinibacillus chungkukjangi sp. nov., isolated from Chungkukjang, Korean fermented soybean food.</title>
        <authorList>
            <person name="Kim S.J."/>
            <person name="Jang Y.H."/>
            <person name="Hamada M."/>
            <person name="Ahn J.H."/>
            <person name="Weon H.Y."/>
            <person name="Suzuki K."/>
            <person name="Whang K.S."/>
            <person name="Kwon S.W."/>
        </authorList>
    </citation>
    <scope>NUCLEOTIDE SEQUENCE [LARGE SCALE GENOMIC DNA]</scope>
    <source>
        <strain evidence="2 3">MCCC 1A12701</strain>
    </source>
</reference>
<dbReference type="InterPro" id="IPR011010">
    <property type="entry name" value="DNA_brk_join_enz"/>
</dbReference>
<dbReference type="Gene3D" id="1.10.443.10">
    <property type="entry name" value="Intergrase catalytic core"/>
    <property type="match status" value="1"/>
</dbReference>
<dbReference type="AlphaFoldDB" id="A0A3N9UJN9"/>
<accession>A0A3N9UJN9</accession>
<evidence type="ECO:0000313" key="2">
    <source>
        <dbReference type="EMBL" id="RQW76177.1"/>
    </source>
</evidence>
<comment type="caution">
    <text evidence="2">The sequence shown here is derived from an EMBL/GenBank/DDBJ whole genome shotgun (WGS) entry which is preliminary data.</text>
</comment>
<protein>
    <submittedName>
        <fullName evidence="2">Uncharacterized protein</fullName>
    </submittedName>
</protein>
<dbReference type="GO" id="GO:0003677">
    <property type="term" value="F:DNA binding"/>
    <property type="evidence" value="ECO:0007669"/>
    <property type="project" value="InterPro"/>
</dbReference>
<dbReference type="InterPro" id="IPR013762">
    <property type="entry name" value="Integrase-like_cat_sf"/>
</dbReference>
<dbReference type="Proteomes" id="UP000274033">
    <property type="component" value="Unassembled WGS sequence"/>
</dbReference>
<keyword evidence="3" id="KW-1185">Reference proteome</keyword>
<name>A0A3N9UJN9_9BACI</name>
<gene>
    <name evidence="2" type="ORF">EBB45_01100</name>
</gene>
<dbReference type="GO" id="GO:0015074">
    <property type="term" value="P:DNA integration"/>
    <property type="evidence" value="ECO:0007669"/>
    <property type="project" value="InterPro"/>
</dbReference>
<organism evidence="2 3">
    <name type="scientific">Lysinibacillus composti</name>
    <dbReference type="NCBI Taxonomy" id="720633"/>
    <lineage>
        <taxon>Bacteria</taxon>
        <taxon>Bacillati</taxon>
        <taxon>Bacillota</taxon>
        <taxon>Bacilli</taxon>
        <taxon>Bacillales</taxon>
        <taxon>Bacillaceae</taxon>
        <taxon>Lysinibacillus</taxon>
    </lineage>
</organism>
<evidence type="ECO:0000256" key="1">
    <source>
        <dbReference type="ARBA" id="ARBA00023172"/>
    </source>
</evidence>